<name>A0A8T0QF06_PANVG</name>
<feature type="compositionally biased region" description="Pro residues" evidence="1">
    <location>
        <begin position="25"/>
        <end position="37"/>
    </location>
</feature>
<dbReference type="EMBL" id="CM029049">
    <property type="protein sequence ID" value="KAG2572610.1"/>
    <property type="molecule type" value="Genomic_DNA"/>
</dbReference>
<reference evidence="2" key="1">
    <citation type="submission" date="2020-05" db="EMBL/GenBank/DDBJ databases">
        <title>WGS assembly of Panicum virgatum.</title>
        <authorList>
            <person name="Lovell J.T."/>
            <person name="Jenkins J."/>
            <person name="Shu S."/>
            <person name="Juenger T.E."/>
            <person name="Schmutz J."/>
        </authorList>
    </citation>
    <scope>NUCLEOTIDE SEQUENCE</scope>
    <source>
        <strain evidence="2">AP13</strain>
    </source>
</reference>
<proteinExistence type="predicted"/>
<evidence type="ECO:0000313" key="2">
    <source>
        <dbReference type="EMBL" id="KAG2572610.1"/>
    </source>
</evidence>
<organism evidence="2 3">
    <name type="scientific">Panicum virgatum</name>
    <name type="common">Blackwell switchgrass</name>
    <dbReference type="NCBI Taxonomy" id="38727"/>
    <lineage>
        <taxon>Eukaryota</taxon>
        <taxon>Viridiplantae</taxon>
        <taxon>Streptophyta</taxon>
        <taxon>Embryophyta</taxon>
        <taxon>Tracheophyta</taxon>
        <taxon>Spermatophyta</taxon>
        <taxon>Magnoliopsida</taxon>
        <taxon>Liliopsida</taxon>
        <taxon>Poales</taxon>
        <taxon>Poaceae</taxon>
        <taxon>PACMAD clade</taxon>
        <taxon>Panicoideae</taxon>
        <taxon>Panicodae</taxon>
        <taxon>Paniceae</taxon>
        <taxon>Panicinae</taxon>
        <taxon>Panicum</taxon>
        <taxon>Panicum sect. Hiantes</taxon>
    </lineage>
</organism>
<comment type="caution">
    <text evidence="2">The sequence shown here is derived from an EMBL/GenBank/DDBJ whole genome shotgun (WGS) entry which is preliminary data.</text>
</comment>
<keyword evidence="3" id="KW-1185">Reference proteome</keyword>
<evidence type="ECO:0000256" key="1">
    <source>
        <dbReference type="SAM" id="MobiDB-lite"/>
    </source>
</evidence>
<protein>
    <submittedName>
        <fullName evidence="2">Uncharacterized protein</fullName>
    </submittedName>
</protein>
<gene>
    <name evidence="2" type="ORF">PVAP13_7KG190855</name>
</gene>
<dbReference type="Proteomes" id="UP000823388">
    <property type="component" value="Chromosome 7K"/>
</dbReference>
<evidence type="ECO:0000313" key="3">
    <source>
        <dbReference type="Proteomes" id="UP000823388"/>
    </source>
</evidence>
<feature type="region of interest" description="Disordered" evidence="1">
    <location>
        <begin position="1"/>
        <end position="37"/>
    </location>
</feature>
<dbReference type="AlphaFoldDB" id="A0A8T0QF06"/>
<accession>A0A8T0QF06</accession>
<sequence length="134" mass="14090">MDSFLSPVPRGLLPFGSSISKTPCPRAPPPPRYSSPTPRPCLTRPCANPPPPSPCLATAYRCTSSATPSTISTAPAPDDSWRARDLRAAAAVAARMRRRSGSASRTWGSGTAPPAALQGCFCILVGRGETPAWW</sequence>